<dbReference type="STRING" id="1423748.FC37_GL000093"/>
<dbReference type="Proteomes" id="UP000051311">
    <property type="component" value="Unassembled WGS sequence"/>
</dbReference>
<reference evidence="1 2" key="1">
    <citation type="journal article" date="2015" name="Genome Announc.">
        <title>Expanding the biotechnology potential of lactobacilli through comparative genomics of 213 strains and associated genera.</title>
        <authorList>
            <person name="Sun Z."/>
            <person name="Harris H.M."/>
            <person name="McCann A."/>
            <person name="Guo C."/>
            <person name="Argimon S."/>
            <person name="Zhang W."/>
            <person name="Yang X."/>
            <person name="Jeffery I.B."/>
            <person name="Cooney J.C."/>
            <person name="Kagawa T.F."/>
            <person name="Liu W."/>
            <person name="Song Y."/>
            <person name="Salvetti E."/>
            <person name="Wrobel A."/>
            <person name="Rasinkangas P."/>
            <person name="Parkhill J."/>
            <person name="Rea M.C."/>
            <person name="O'Sullivan O."/>
            <person name="Ritari J."/>
            <person name="Douillard F.P."/>
            <person name="Paul Ross R."/>
            <person name="Yang R."/>
            <person name="Briner A.E."/>
            <person name="Felis G.E."/>
            <person name="de Vos W.M."/>
            <person name="Barrangou R."/>
            <person name="Klaenhammer T.R."/>
            <person name="Caufield P.W."/>
            <person name="Cui Y."/>
            <person name="Zhang H."/>
            <person name="O'Toole P.W."/>
        </authorList>
    </citation>
    <scope>NUCLEOTIDE SEQUENCE [LARGE SCALE GENOMIC DNA]</scope>
    <source>
        <strain evidence="1 2">DSM 10532</strain>
    </source>
</reference>
<evidence type="ECO:0000313" key="1">
    <source>
        <dbReference type="EMBL" id="KRL20397.1"/>
    </source>
</evidence>
<accession>A0A0R1NJ08</accession>
<comment type="caution">
    <text evidence="1">The sequence shown here is derived from an EMBL/GenBank/DDBJ whole genome shotgun (WGS) entry which is preliminary data.</text>
</comment>
<dbReference type="RefSeq" id="WP_025006226.1">
    <property type="nucleotide sequence ID" value="NZ_AZEL01000063.1"/>
</dbReference>
<name>A0A0R1NJ08_9LACO</name>
<dbReference type="PATRIC" id="fig|1423748.3.peg.99"/>
<sequence length="70" mass="8659">MKYLSRNQAEQWLHQHTLYGQKKKLFTNKFMKRLKNSYRLVPDKHTIFGKKYSLWELKEYAHDVNLRLFA</sequence>
<evidence type="ECO:0000313" key="2">
    <source>
        <dbReference type="Proteomes" id="UP000051311"/>
    </source>
</evidence>
<protein>
    <submittedName>
        <fullName evidence="1">Uncharacterized protein</fullName>
    </submittedName>
</protein>
<organism evidence="1 2">
    <name type="scientific">Lactobacillus gallinarum DSM 10532 = JCM 2011</name>
    <dbReference type="NCBI Taxonomy" id="1423748"/>
    <lineage>
        <taxon>Bacteria</taxon>
        <taxon>Bacillati</taxon>
        <taxon>Bacillota</taxon>
        <taxon>Bacilli</taxon>
        <taxon>Lactobacillales</taxon>
        <taxon>Lactobacillaceae</taxon>
        <taxon>Lactobacillus</taxon>
    </lineage>
</organism>
<gene>
    <name evidence="1" type="ORF">FC37_GL000093</name>
</gene>
<proteinExistence type="predicted"/>
<dbReference type="AlphaFoldDB" id="A0A0R1NJ08"/>
<dbReference type="EMBL" id="AZEL01000063">
    <property type="protein sequence ID" value="KRL20397.1"/>
    <property type="molecule type" value="Genomic_DNA"/>
</dbReference>
<dbReference type="OrthoDB" id="2316174at2"/>